<dbReference type="SUPFAM" id="SSF53448">
    <property type="entry name" value="Nucleotide-diphospho-sugar transferases"/>
    <property type="match status" value="1"/>
</dbReference>
<comment type="similarity">
    <text evidence="1">Belongs to the glycosyltransferase 2 family.</text>
</comment>
<dbReference type="EMBL" id="CP064942">
    <property type="protein sequence ID" value="QPH55847.1"/>
    <property type="molecule type" value="Genomic_DNA"/>
</dbReference>
<evidence type="ECO:0000256" key="2">
    <source>
        <dbReference type="ARBA" id="ARBA00022676"/>
    </source>
</evidence>
<dbReference type="GO" id="GO:0016757">
    <property type="term" value="F:glycosyltransferase activity"/>
    <property type="evidence" value="ECO:0007669"/>
    <property type="project" value="UniProtKB-KW"/>
</dbReference>
<protein>
    <submittedName>
        <fullName evidence="5">Glycosyltransferase</fullName>
    </submittedName>
</protein>
<evidence type="ECO:0000256" key="1">
    <source>
        <dbReference type="ARBA" id="ARBA00006739"/>
    </source>
</evidence>
<keyword evidence="6" id="KW-1185">Reference proteome</keyword>
<dbReference type="AlphaFoldDB" id="A0A7S9LV17"/>
<evidence type="ECO:0000313" key="6">
    <source>
        <dbReference type="Proteomes" id="UP000594800"/>
    </source>
</evidence>
<dbReference type="RefSeq" id="WP_196105109.1">
    <property type="nucleotide sequence ID" value="NZ_CP064942.1"/>
</dbReference>
<organism evidence="5 6">
    <name type="scientific">Pontivivens ytuae</name>
    <dbReference type="NCBI Taxonomy" id="2789856"/>
    <lineage>
        <taxon>Bacteria</taxon>
        <taxon>Pseudomonadati</taxon>
        <taxon>Pseudomonadota</taxon>
        <taxon>Alphaproteobacteria</taxon>
        <taxon>Rhodobacterales</taxon>
        <taxon>Paracoccaceae</taxon>
        <taxon>Pontivivens</taxon>
    </lineage>
</organism>
<gene>
    <name evidence="5" type="ORF">I0K15_09045</name>
</gene>
<dbReference type="InterPro" id="IPR001173">
    <property type="entry name" value="Glyco_trans_2-like"/>
</dbReference>
<feature type="domain" description="Glycosyltransferase 2-like" evidence="4">
    <location>
        <begin position="8"/>
        <end position="149"/>
    </location>
</feature>
<keyword evidence="2" id="KW-0328">Glycosyltransferase</keyword>
<evidence type="ECO:0000259" key="4">
    <source>
        <dbReference type="Pfam" id="PF00535"/>
    </source>
</evidence>
<accession>A0A7S9LV17</accession>
<keyword evidence="3 5" id="KW-0808">Transferase</keyword>
<reference evidence="5 6" key="1">
    <citation type="submission" date="2020-11" db="EMBL/GenBank/DDBJ databases">
        <title>Description of Pontivivens ytuae sp. nov. isolated from deep sea sediment of Mariana Trench.</title>
        <authorList>
            <person name="Wang Z."/>
            <person name="Sun Q.-L."/>
            <person name="Xu X.-D."/>
            <person name="Tang Y.-Z."/>
            <person name="Zhang J."/>
        </authorList>
    </citation>
    <scope>NUCLEOTIDE SEQUENCE [LARGE SCALE GENOMIC DNA]</scope>
    <source>
        <strain evidence="5 6">MT2928</strain>
    </source>
</reference>
<evidence type="ECO:0000256" key="3">
    <source>
        <dbReference type="ARBA" id="ARBA00022679"/>
    </source>
</evidence>
<dbReference type="PANTHER" id="PTHR43179:SF12">
    <property type="entry name" value="GALACTOFURANOSYLTRANSFERASE GLFT2"/>
    <property type="match status" value="1"/>
</dbReference>
<name>A0A7S9LV17_9RHOB</name>
<sequence length="421" mass="46220">MRAAPSVSVVIPNRGRAELLDRALIGLRRQWPVVPEIVVVSDRAEPHPLADIWVHQPEPNVARARNAGINAAHGAIIAFLDDDAVPAPGWLEALLAAFEDPAVEAAGGPVLGPDGETVQWDRTGFNEAGEDGADHPHLKLNGTNMAVRRSTLARLGGFDERYAYFLDETDLLLRVYRQNGRAAWCTDAVVHHHTATNAVRGRMSTAEGFRVLGRSKATFCATHLTDQAAQVQAHADFAQEQRRRLLNAHQFGRLSGKGVSARQTALIEGLAEPVAAPKLATISEDAKAAGHPSARPRRIALIPRLLGRRAARRAAARLADSGAEVFLIELRWLRLPPRTTFRTPGYWWVRRGLFGTGYRYPRFTNAAQNELNRLKPLDSVIWGTTGGDAKWVETGEDRPPETASARRISWADVVLRSQLQP</sequence>
<proteinExistence type="inferred from homology"/>
<dbReference type="Pfam" id="PF00535">
    <property type="entry name" value="Glycos_transf_2"/>
    <property type="match status" value="1"/>
</dbReference>
<dbReference type="InterPro" id="IPR029044">
    <property type="entry name" value="Nucleotide-diphossugar_trans"/>
</dbReference>
<evidence type="ECO:0000313" key="5">
    <source>
        <dbReference type="EMBL" id="QPH55847.1"/>
    </source>
</evidence>
<dbReference type="KEGG" id="poz:I0K15_09045"/>
<dbReference type="Proteomes" id="UP000594800">
    <property type="component" value="Chromosome"/>
</dbReference>
<dbReference type="PANTHER" id="PTHR43179">
    <property type="entry name" value="RHAMNOSYLTRANSFERASE WBBL"/>
    <property type="match status" value="1"/>
</dbReference>
<dbReference type="Gene3D" id="3.90.550.10">
    <property type="entry name" value="Spore Coat Polysaccharide Biosynthesis Protein SpsA, Chain A"/>
    <property type="match status" value="1"/>
</dbReference>